<dbReference type="Proteomes" id="UP000253908">
    <property type="component" value="Chromosome"/>
</dbReference>
<evidence type="ECO:0000259" key="1">
    <source>
        <dbReference type="Pfam" id="PF01636"/>
    </source>
</evidence>
<dbReference type="AlphaFoldDB" id="A0A345PEY1"/>
<dbReference type="OrthoDB" id="2706791at2"/>
<protein>
    <submittedName>
        <fullName evidence="2">Serine kinase</fullName>
    </submittedName>
</protein>
<keyword evidence="2" id="KW-0418">Kinase</keyword>
<dbReference type="KEGG" id="ocn:CUC15_06350"/>
<dbReference type="InterPro" id="IPR002575">
    <property type="entry name" value="Aminoglycoside_PTrfase"/>
</dbReference>
<keyword evidence="2" id="KW-0808">Transferase</keyword>
<keyword evidence="3" id="KW-1185">Reference proteome</keyword>
<feature type="domain" description="Aminoglycoside phosphotransferase" evidence="1">
    <location>
        <begin position="26"/>
        <end position="224"/>
    </location>
</feature>
<gene>
    <name evidence="2" type="ORF">CUC15_06350</name>
</gene>
<sequence>MSGKEILNRFGFQTDEEPISIYPFSPVYKVKGEMQDFIVKRTQNPVRKVMEYVTMLKRNRINVVTPVPLKTVNPQIIGNETYVTYPFIDGTAYTGEDEEIIEAGRLLGKIHYLSPAENLYNLAAYDVFDFTVEEVVESIQKIKRHTERFHVNIDIKRLKEKLMQTVSQQEALKNCGLPLVATPHDYKANNLIYTPKPYLIDPDNAALIPRIFDLALALLLFHNEIATGPDRVFTLKEWQTFLSGYKEYISISELELSNWQRAVEHVFLDEVMWLMAEVEEDWSNLAQRNLFASLVELVLDNSCYKLD</sequence>
<dbReference type="Gene3D" id="3.90.1200.10">
    <property type="match status" value="1"/>
</dbReference>
<dbReference type="EMBL" id="CP024848">
    <property type="protein sequence ID" value="AXI08561.1"/>
    <property type="molecule type" value="Genomic_DNA"/>
</dbReference>
<accession>A0A345PEY1</accession>
<dbReference type="GO" id="GO:0016301">
    <property type="term" value="F:kinase activity"/>
    <property type="evidence" value="ECO:0007669"/>
    <property type="project" value="UniProtKB-KW"/>
</dbReference>
<dbReference type="Pfam" id="PF01636">
    <property type="entry name" value="APH"/>
    <property type="match status" value="1"/>
</dbReference>
<evidence type="ECO:0000313" key="2">
    <source>
        <dbReference type="EMBL" id="AXI08561.1"/>
    </source>
</evidence>
<dbReference type="InterPro" id="IPR011009">
    <property type="entry name" value="Kinase-like_dom_sf"/>
</dbReference>
<dbReference type="SUPFAM" id="SSF56112">
    <property type="entry name" value="Protein kinase-like (PK-like)"/>
    <property type="match status" value="1"/>
</dbReference>
<proteinExistence type="predicted"/>
<name>A0A345PEY1_9BACI</name>
<organism evidence="2 3">
    <name type="scientific">Oceanobacillus zhaokaii</name>
    <dbReference type="NCBI Taxonomy" id="2052660"/>
    <lineage>
        <taxon>Bacteria</taxon>
        <taxon>Bacillati</taxon>
        <taxon>Bacillota</taxon>
        <taxon>Bacilli</taxon>
        <taxon>Bacillales</taxon>
        <taxon>Bacillaceae</taxon>
        <taxon>Oceanobacillus</taxon>
    </lineage>
</organism>
<dbReference type="RefSeq" id="WP_114915856.1">
    <property type="nucleotide sequence ID" value="NZ_CP024848.1"/>
</dbReference>
<reference evidence="3" key="1">
    <citation type="submission" date="2017-11" db="EMBL/GenBank/DDBJ databases">
        <authorList>
            <person name="Zhu W."/>
        </authorList>
    </citation>
    <scope>NUCLEOTIDE SEQUENCE [LARGE SCALE GENOMIC DNA]</scope>
    <source>
        <strain evidence="3">160</strain>
    </source>
</reference>
<evidence type="ECO:0000313" key="3">
    <source>
        <dbReference type="Proteomes" id="UP000253908"/>
    </source>
</evidence>